<name>A2EED9_TRIV3</name>
<dbReference type="GO" id="GO:0006741">
    <property type="term" value="P:NADP+ biosynthetic process"/>
    <property type="evidence" value="ECO:0000318"/>
    <property type="project" value="GO_Central"/>
</dbReference>
<keyword evidence="4 8" id="KW-0418">Kinase</keyword>
<dbReference type="FunCoup" id="A2EED9">
    <property type="interactions" value="139"/>
</dbReference>
<dbReference type="Gene3D" id="3.40.50.10330">
    <property type="entry name" value="Probable inorganic polyphosphate/atp-NAD kinase, domain 1"/>
    <property type="match status" value="1"/>
</dbReference>
<dbReference type="InterPro" id="IPR017437">
    <property type="entry name" value="ATP-NAD_kinase_PpnK-typ_C"/>
</dbReference>
<dbReference type="eggNOG" id="KOG2178">
    <property type="taxonomic scope" value="Eukaryota"/>
</dbReference>
<dbReference type="InterPro" id="IPR016064">
    <property type="entry name" value="NAD/diacylglycerol_kinase_sf"/>
</dbReference>
<dbReference type="SMR" id="A2EED9"/>
<evidence type="ECO:0000256" key="2">
    <source>
        <dbReference type="ARBA" id="ARBA00022679"/>
    </source>
</evidence>
<dbReference type="Pfam" id="PF20143">
    <property type="entry name" value="NAD_kinase_C"/>
    <property type="match status" value="1"/>
</dbReference>
<dbReference type="PANTHER" id="PTHR20275">
    <property type="entry name" value="NAD KINASE"/>
    <property type="match status" value="1"/>
</dbReference>
<evidence type="ECO:0000313" key="9">
    <source>
        <dbReference type="Proteomes" id="UP000001542"/>
    </source>
</evidence>
<keyword evidence="7" id="KW-0520">NAD</keyword>
<reference evidence="8" key="2">
    <citation type="journal article" date="2007" name="Science">
        <title>Draft genome sequence of the sexually transmitted pathogen Trichomonas vaginalis.</title>
        <authorList>
            <person name="Carlton J.M."/>
            <person name="Hirt R.P."/>
            <person name="Silva J.C."/>
            <person name="Delcher A.L."/>
            <person name="Schatz M."/>
            <person name="Zhao Q."/>
            <person name="Wortman J.R."/>
            <person name="Bidwell S.L."/>
            <person name="Alsmark U.C.M."/>
            <person name="Besteiro S."/>
            <person name="Sicheritz-Ponten T."/>
            <person name="Noel C.J."/>
            <person name="Dacks J.B."/>
            <person name="Foster P.G."/>
            <person name="Simillion C."/>
            <person name="Van de Peer Y."/>
            <person name="Miranda-Saavedra D."/>
            <person name="Barton G.J."/>
            <person name="Westrop G.D."/>
            <person name="Mueller S."/>
            <person name="Dessi D."/>
            <person name="Fiori P.L."/>
            <person name="Ren Q."/>
            <person name="Paulsen I."/>
            <person name="Zhang H."/>
            <person name="Bastida-Corcuera F.D."/>
            <person name="Simoes-Barbosa A."/>
            <person name="Brown M.T."/>
            <person name="Hayes R.D."/>
            <person name="Mukherjee M."/>
            <person name="Okumura C.Y."/>
            <person name="Schneider R."/>
            <person name="Smith A.J."/>
            <person name="Vanacova S."/>
            <person name="Villalvazo M."/>
            <person name="Haas B.J."/>
            <person name="Pertea M."/>
            <person name="Feldblyum T.V."/>
            <person name="Utterback T.R."/>
            <person name="Shu C.L."/>
            <person name="Osoegawa K."/>
            <person name="de Jong P.J."/>
            <person name="Hrdy I."/>
            <person name="Horvathova L."/>
            <person name="Zubacova Z."/>
            <person name="Dolezal P."/>
            <person name="Malik S.B."/>
            <person name="Logsdon J.M. Jr."/>
            <person name="Henze K."/>
            <person name="Gupta A."/>
            <person name="Wang C.C."/>
            <person name="Dunne R.L."/>
            <person name="Upcroft J.A."/>
            <person name="Upcroft P."/>
            <person name="White O."/>
            <person name="Salzberg S.L."/>
            <person name="Tang P."/>
            <person name="Chiu C.-H."/>
            <person name="Lee Y.-S."/>
            <person name="Embley T.M."/>
            <person name="Coombs G.H."/>
            <person name="Mottram J.C."/>
            <person name="Tachezy J."/>
            <person name="Fraser-Liggett C.M."/>
            <person name="Johnson P.J."/>
        </authorList>
    </citation>
    <scope>NUCLEOTIDE SEQUENCE [LARGE SCALE GENOMIC DNA]</scope>
    <source>
        <strain evidence="8">G3</strain>
    </source>
</reference>
<keyword evidence="9" id="KW-1185">Reference proteome</keyword>
<evidence type="ECO:0000256" key="1">
    <source>
        <dbReference type="ARBA" id="ARBA00010995"/>
    </source>
</evidence>
<dbReference type="InterPro" id="IPR002504">
    <property type="entry name" value="NADK"/>
</dbReference>
<dbReference type="VEuPathDB" id="TrichDB:TVAG_485920"/>
<evidence type="ECO:0000256" key="7">
    <source>
        <dbReference type="ARBA" id="ARBA00023027"/>
    </source>
</evidence>
<dbReference type="Pfam" id="PF01513">
    <property type="entry name" value="NAD_kinase"/>
    <property type="match status" value="1"/>
</dbReference>
<dbReference type="AlphaFoldDB" id="A2EED9"/>
<dbReference type="GO" id="GO:0005524">
    <property type="term" value="F:ATP binding"/>
    <property type="evidence" value="ECO:0007669"/>
    <property type="project" value="UniProtKB-KW"/>
</dbReference>
<comment type="similarity">
    <text evidence="1">Belongs to the NAD kinase family.</text>
</comment>
<keyword evidence="3" id="KW-0547">Nucleotide-binding</keyword>
<dbReference type="Proteomes" id="UP000001542">
    <property type="component" value="Unassembled WGS sequence"/>
</dbReference>
<evidence type="ECO:0000256" key="3">
    <source>
        <dbReference type="ARBA" id="ARBA00022741"/>
    </source>
</evidence>
<dbReference type="PANTHER" id="PTHR20275:SF0">
    <property type="entry name" value="NAD KINASE"/>
    <property type="match status" value="1"/>
</dbReference>
<evidence type="ECO:0000256" key="4">
    <source>
        <dbReference type="ARBA" id="ARBA00022777"/>
    </source>
</evidence>
<dbReference type="GO" id="GO:0003951">
    <property type="term" value="F:NAD+ kinase activity"/>
    <property type="evidence" value="ECO:0000318"/>
    <property type="project" value="GO_Central"/>
</dbReference>
<dbReference type="GO" id="GO:0019674">
    <property type="term" value="P:NAD+ metabolic process"/>
    <property type="evidence" value="ECO:0007669"/>
    <property type="project" value="InterPro"/>
</dbReference>
<dbReference type="VEuPathDB" id="TrichDB:TVAGG3_0691510"/>
<protein>
    <submittedName>
        <fullName evidence="8">ATP-NAD kinase family protein</fullName>
    </submittedName>
</protein>
<proteinExistence type="inferred from homology"/>
<dbReference type="InterPro" id="IPR017438">
    <property type="entry name" value="ATP-NAD_kinase_N"/>
</dbReference>
<sequence length="366" mass="41004">MQKRLSFFNGAVLESCSRLDDIIPKTNFRVSPFSLFGEKDGSMHLEWIHRPSTCLLIEKINDKVAREYLIKSADFLAKVKHFTVYVEQYLYDAEKAYTFWQPYNTDQHGNIDFILIFGGDGTLLHASYLFNEFCPPILSFAAGSLGFLTQFQMEEYKDAIDDLIRGVLYINSRTRLFGELKNSEDQILDTIQATNDIVIMPTIASSVCSIDAFIDGEYFTTVIGDGLIVSTATGSTAYNLSAGGCMVHPSVSSILFTPICGHSLNTQPIVLPDCCEISFKISESGRTNSPYNINYDSKRTTISKGNELCVRISAFPLPTVCKQSPIGDWLHSISTVLRWNQPMINMTADNNEAMKSCNISDRNTYH</sequence>
<keyword evidence="2" id="KW-0808">Transferase</keyword>
<dbReference type="Gene3D" id="2.60.200.30">
    <property type="entry name" value="Probable inorganic polyphosphate/atp-NAD kinase, domain 2"/>
    <property type="match status" value="1"/>
</dbReference>
<evidence type="ECO:0000256" key="5">
    <source>
        <dbReference type="ARBA" id="ARBA00022840"/>
    </source>
</evidence>
<reference evidence="8" key="1">
    <citation type="submission" date="2006-10" db="EMBL/GenBank/DDBJ databases">
        <authorList>
            <person name="Amadeo P."/>
            <person name="Zhao Q."/>
            <person name="Wortman J."/>
            <person name="Fraser-Liggett C."/>
            <person name="Carlton J."/>
        </authorList>
    </citation>
    <scope>NUCLEOTIDE SEQUENCE</scope>
    <source>
        <strain evidence="8">G3</strain>
    </source>
</reference>
<dbReference type="OrthoDB" id="24581at2759"/>
<gene>
    <name evidence="8" type="ORF">TVAG_485920</name>
</gene>
<keyword evidence="6" id="KW-0521">NADP</keyword>
<organism evidence="8 9">
    <name type="scientific">Trichomonas vaginalis (strain ATCC PRA-98 / G3)</name>
    <dbReference type="NCBI Taxonomy" id="412133"/>
    <lineage>
        <taxon>Eukaryota</taxon>
        <taxon>Metamonada</taxon>
        <taxon>Parabasalia</taxon>
        <taxon>Trichomonadida</taxon>
        <taxon>Trichomonadidae</taxon>
        <taxon>Trichomonas</taxon>
    </lineage>
</organism>
<dbReference type="KEGG" id="tva:4766848"/>
<accession>A2EED9</accession>
<dbReference type="HAMAP" id="MF_00361">
    <property type="entry name" value="NAD_kinase"/>
    <property type="match status" value="1"/>
</dbReference>
<dbReference type="SUPFAM" id="SSF111331">
    <property type="entry name" value="NAD kinase/diacylglycerol kinase-like"/>
    <property type="match status" value="1"/>
</dbReference>
<evidence type="ECO:0000313" key="8">
    <source>
        <dbReference type="EMBL" id="EAY08945.1"/>
    </source>
</evidence>
<dbReference type="FunFam" id="2.60.200.30:FF:000009">
    <property type="entry name" value="Poly(P)/ATP NAD kinase"/>
    <property type="match status" value="1"/>
</dbReference>
<dbReference type="InParanoid" id="A2EED9"/>
<dbReference type="EMBL" id="DS113367">
    <property type="protein sequence ID" value="EAY08945.1"/>
    <property type="molecule type" value="Genomic_DNA"/>
</dbReference>
<dbReference type="STRING" id="5722.A2EED9"/>
<keyword evidence="5" id="KW-0067">ATP-binding</keyword>
<evidence type="ECO:0000256" key="6">
    <source>
        <dbReference type="ARBA" id="ARBA00022857"/>
    </source>
</evidence>
<dbReference type="RefSeq" id="XP_001321168.1">
    <property type="nucleotide sequence ID" value="XM_001321133.1"/>
</dbReference>